<dbReference type="PANTHER" id="PTHR42791">
    <property type="entry name" value="GNAT FAMILY ACETYLTRANSFERASE"/>
    <property type="match status" value="1"/>
</dbReference>
<dbReference type="CDD" id="cd04301">
    <property type="entry name" value="NAT_SF"/>
    <property type="match status" value="1"/>
</dbReference>
<dbReference type="EMBL" id="JAFEKC020000023">
    <property type="protein sequence ID" value="KAK0507544.1"/>
    <property type="molecule type" value="Genomic_DNA"/>
</dbReference>
<evidence type="ECO:0000313" key="4">
    <source>
        <dbReference type="Proteomes" id="UP001166286"/>
    </source>
</evidence>
<dbReference type="GO" id="GO:0016747">
    <property type="term" value="F:acyltransferase activity, transferring groups other than amino-acyl groups"/>
    <property type="evidence" value="ECO:0007669"/>
    <property type="project" value="InterPro"/>
</dbReference>
<dbReference type="Pfam" id="PF13508">
    <property type="entry name" value="Acetyltransf_7"/>
    <property type="match status" value="1"/>
</dbReference>
<reference evidence="3" key="1">
    <citation type="submission" date="2023-03" db="EMBL/GenBank/DDBJ databases">
        <title>Complete genome of Cladonia borealis.</title>
        <authorList>
            <person name="Park H."/>
        </authorList>
    </citation>
    <scope>NUCLEOTIDE SEQUENCE</scope>
    <source>
        <strain evidence="3">ANT050790</strain>
    </source>
</reference>
<comment type="caution">
    <text evidence="3">The sequence shown here is derived from an EMBL/GenBank/DDBJ whole genome shotgun (WGS) entry which is preliminary data.</text>
</comment>
<protein>
    <recommendedName>
        <fullName evidence="2">N-acetyltransferase domain-containing protein</fullName>
    </recommendedName>
</protein>
<dbReference type="AlphaFoldDB" id="A0AA39QTC6"/>
<accession>A0AA39QTC6</accession>
<dbReference type="InterPro" id="IPR000182">
    <property type="entry name" value="GNAT_dom"/>
</dbReference>
<proteinExistence type="predicted"/>
<feature type="domain" description="N-acetyltransferase" evidence="2">
    <location>
        <begin position="152"/>
        <end position="283"/>
    </location>
</feature>
<evidence type="ECO:0000313" key="3">
    <source>
        <dbReference type="EMBL" id="KAK0507544.1"/>
    </source>
</evidence>
<gene>
    <name evidence="3" type="ORF">JMJ35_010067</name>
</gene>
<sequence length="288" mass="32741">MNSTPPTIRPAHPSDIPALLSLLLTSFRQFPLFSHLYPHLLTNKDTAHDTILFWKQRLLLDLQDPFVSVLVAEIPETICLAIGHDIREGAMKSDDEAVIEEESRRMLDWVQTRGGLSQVSQEREGWLVVGFAIWRDRIPEAPPQADAGQQESRSREVVPRGGEGDTAINAEEWVDLKNYQRRDQDPERYAAYLKAEEELSQRFYATGCYYLDNLCVDFRHQRRGIGTCLVEQGLQHARGKGLAVQTEASPKGLGLYQKLGFKNIGTWRVPLVVGEEFMELPVLRWVST</sequence>
<dbReference type="InterPro" id="IPR016181">
    <property type="entry name" value="Acyl_CoA_acyltransferase"/>
</dbReference>
<keyword evidence="4" id="KW-1185">Reference proteome</keyword>
<dbReference type="SUPFAM" id="SSF55729">
    <property type="entry name" value="Acyl-CoA N-acyltransferases (Nat)"/>
    <property type="match status" value="1"/>
</dbReference>
<name>A0AA39QTC6_9LECA</name>
<evidence type="ECO:0000256" key="1">
    <source>
        <dbReference type="SAM" id="MobiDB-lite"/>
    </source>
</evidence>
<dbReference type="PANTHER" id="PTHR42791:SF2">
    <property type="entry name" value="N-ACETYLTRANSFERASE DOMAIN-CONTAINING PROTEIN"/>
    <property type="match status" value="1"/>
</dbReference>
<evidence type="ECO:0000259" key="2">
    <source>
        <dbReference type="PROSITE" id="PS51186"/>
    </source>
</evidence>
<dbReference type="InterPro" id="IPR052523">
    <property type="entry name" value="Trichothecene_AcTrans"/>
</dbReference>
<feature type="region of interest" description="Disordered" evidence="1">
    <location>
        <begin position="141"/>
        <end position="164"/>
    </location>
</feature>
<dbReference type="PROSITE" id="PS51186">
    <property type="entry name" value="GNAT"/>
    <property type="match status" value="1"/>
</dbReference>
<dbReference type="Proteomes" id="UP001166286">
    <property type="component" value="Unassembled WGS sequence"/>
</dbReference>
<organism evidence="3 4">
    <name type="scientific">Cladonia borealis</name>
    <dbReference type="NCBI Taxonomy" id="184061"/>
    <lineage>
        <taxon>Eukaryota</taxon>
        <taxon>Fungi</taxon>
        <taxon>Dikarya</taxon>
        <taxon>Ascomycota</taxon>
        <taxon>Pezizomycotina</taxon>
        <taxon>Lecanoromycetes</taxon>
        <taxon>OSLEUM clade</taxon>
        <taxon>Lecanoromycetidae</taxon>
        <taxon>Lecanorales</taxon>
        <taxon>Lecanorineae</taxon>
        <taxon>Cladoniaceae</taxon>
        <taxon>Cladonia</taxon>
    </lineage>
</organism>
<dbReference type="Gene3D" id="3.40.630.30">
    <property type="match status" value="1"/>
</dbReference>